<gene>
    <name evidence="1" type="ORF">SANT12839_074070</name>
</gene>
<comment type="caution">
    <text evidence="1">The sequence shown here is derived from an EMBL/GenBank/DDBJ whole genome shotgun (WGS) entry which is preliminary data.</text>
</comment>
<dbReference type="EMBL" id="BJHV01000001">
    <property type="protein sequence ID" value="GDY46525.1"/>
    <property type="molecule type" value="Genomic_DNA"/>
</dbReference>
<dbReference type="Gene3D" id="3.40.50.300">
    <property type="entry name" value="P-loop containing nucleotide triphosphate hydrolases"/>
    <property type="match status" value="1"/>
</dbReference>
<reference evidence="1 2" key="1">
    <citation type="journal article" date="2020" name="Int. J. Syst. Evol. Microbiol.">
        <title>Reclassification of Streptomyces castelarensis and Streptomyces sporoclivatus as later heterotypic synonyms of Streptomyces antimycoticus.</title>
        <authorList>
            <person name="Komaki H."/>
            <person name="Tamura T."/>
        </authorList>
    </citation>
    <scope>NUCLEOTIDE SEQUENCE [LARGE SCALE GENOMIC DNA]</scope>
    <source>
        <strain evidence="1 2">NBRC 12839</strain>
    </source>
</reference>
<accession>A0A4D4KC28</accession>
<name>A0A4D4KC28_9ACTN</name>
<evidence type="ECO:0008006" key="3">
    <source>
        <dbReference type="Google" id="ProtNLM"/>
    </source>
</evidence>
<keyword evidence="2" id="KW-1185">Reference proteome</keyword>
<protein>
    <recommendedName>
        <fullName evidence="3">Orc1-like AAA ATPase domain-containing protein</fullName>
    </recommendedName>
</protein>
<sequence length="168" mass="18938">METSVQARNLQMINIHTNRQLHLPVPHQLRPVPATFTDRTRMLREMTRRLADQPRDSARIISIGGVAGVGKTAFATRLLHDLSDEFPGGQLQVDWRGYSPKGQATMAETLGRLLRATWPGELCGDAEELAVWWRSITAERQPISLLVDKAVRADHVRALLPGVRGMWW</sequence>
<evidence type="ECO:0000313" key="2">
    <source>
        <dbReference type="Proteomes" id="UP000299290"/>
    </source>
</evidence>
<evidence type="ECO:0000313" key="1">
    <source>
        <dbReference type="EMBL" id="GDY46525.1"/>
    </source>
</evidence>
<organism evidence="1 2">
    <name type="scientific">Streptomyces antimycoticus</name>
    <dbReference type="NCBI Taxonomy" id="68175"/>
    <lineage>
        <taxon>Bacteria</taxon>
        <taxon>Bacillati</taxon>
        <taxon>Actinomycetota</taxon>
        <taxon>Actinomycetes</taxon>
        <taxon>Kitasatosporales</taxon>
        <taxon>Streptomycetaceae</taxon>
        <taxon>Streptomyces</taxon>
        <taxon>Streptomyces violaceusniger group</taxon>
    </lineage>
</organism>
<dbReference type="AlphaFoldDB" id="A0A4D4KC28"/>
<dbReference type="Proteomes" id="UP000299290">
    <property type="component" value="Unassembled WGS sequence"/>
</dbReference>
<dbReference type="SUPFAM" id="SSF52540">
    <property type="entry name" value="P-loop containing nucleoside triphosphate hydrolases"/>
    <property type="match status" value="1"/>
</dbReference>
<proteinExistence type="predicted"/>
<dbReference type="InterPro" id="IPR027417">
    <property type="entry name" value="P-loop_NTPase"/>
</dbReference>
<dbReference type="RefSeq" id="WP_137968055.1">
    <property type="nucleotide sequence ID" value="NZ_BJHV01000001.1"/>
</dbReference>